<dbReference type="Gene3D" id="3.40.50.620">
    <property type="entry name" value="HUPs"/>
    <property type="match status" value="1"/>
</dbReference>
<name>A0A7V2SV52_9BACT</name>
<dbReference type="PRINTS" id="PR01438">
    <property type="entry name" value="UNVRSLSTRESS"/>
</dbReference>
<dbReference type="PANTHER" id="PTHR46268:SF22">
    <property type="entry name" value="SENSOR PROTEIN KDPD-RELATED"/>
    <property type="match status" value="1"/>
</dbReference>
<evidence type="ECO:0000259" key="2">
    <source>
        <dbReference type="Pfam" id="PF00582"/>
    </source>
</evidence>
<dbReference type="Pfam" id="PF00582">
    <property type="entry name" value="Usp"/>
    <property type="match status" value="1"/>
</dbReference>
<reference evidence="3" key="1">
    <citation type="journal article" date="2020" name="mSystems">
        <title>Genome- and Community-Level Interaction Insights into Carbon Utilization and Element Cycling Functions of Hydrothermarchaeota in Hydrothermal Sediment.</title>
        <authorList>
            <person name="Zhou Z."/>
            <person name="Liu Y."/>
            <person name="Xu W."/>
            <person name="Pan J."/>
            <person name="Luo Z.H."/>
            <person name="Li M."/>
        </authorList>
    </citation>
    <scope>NUCLEOTIDE SEQUENCE [LARGE SCALE GENOMIC DNA]</scope>
    <source>
        <strain evidence="3">HyVt-503</strain>
    </source>
</reference>
<proteinExistence type="inferred from homology"/>
<comment type="similarity">
    <text evidence="1">Belongs to the universal stress protein A family.</text>
</comment>
<gene>
    <name evidence="3" type="ORF">ENJ63_01190</name>
</gene>
<feature type="domain" description="UspA" evidence="2">
    <location>
        <begin position="6"/>
        <end position="147"/>
    </location>
</feature>
<dbReference type="CDD" id="cd00293">
    <property type="entry name" value="USP-like"/>
    <property type="match status" value="1"/>
</dbReference>
<sequence length="152" mass="17119">MNISLILIPVDFSDCAAEGIKYAKKLMGKFSAECILIHVIDEKTVQHISNYCKEPIENTKERLINQAHQAMRGFIERYDAKELVKDTIISCGIPFQEIAIKARELQVDLILMGGYGSRGKGQLDEIFFGSTVEKVVRLLPCPVLCVPFGWEE</sequence>
<dbReference type="InterPro" id="IPR006016">
    <property type="entry name" value="UspA"/>
</dbReference>
<evidence type="ECO:0000313" key="3">
    <source>
        <dbReference type="EMBL" id="HFC46476.1"/>
    </source>
</evidence>
<dbReference type="SUPFAM" id="SSF52402">
    <property type="entry name" value="Adenine nucleotide alpha hydrolases-like"/>
    <property type="match status" value="1"/>
</dbReference>
<evidence type="ECO:0000256" key="1">
    <source>
        <dbReference type="ARBA" id="ARBA00008791"/>
    </source>
</evidence>
<organism evidence="3">
    <name type="scientific">Dissulfuribacter thermophilus</name>
    <dbReference type="NCBI Taxonomy" id="1156395"/>
    <lineage>
        <taxon>Bacteria</taxon>
        <taxon>Pseudomonadati</taxon>
        <taxon>Thermodesulfobacteriota</taxon>
        <taxon>Dissulfuribacteria</taxon>
        <taxon>Dissulfuribacterales</taxon>
        <taxon>Dissulfuribacteraceae</taxon>
        <taxon>Dissulfuribacter</taxon>
    </lineage>
</organism>
<dbReference type="EMBL" id="DRND01000099">
    <property type="protein sequence ID" value="HFC46476.1"/>
    <property type="molecule type" value="Genomic_DNA"/>
</dbReference>
<accession>A0A7V2SV52</accession>
<dbReference type="Proteomes" id="UP000885797">
    <property type="component" value="Unassembled WGS sequence"/>
</dbReference>
<dbReference type="InterPro" id="IPR006015">
    <property type="entry name" value="Universal_stress_UspA"/>
</dbReference>
<dbReference type="AlphaFoldDB" id="A0A7V2SV52"/>
<dbReference type="PANTHER" id="PTHR46268">
    <property type="entry name" value="STRESS RESPONSE PROTEIN NHAX"/>
    <property type="match status" value="1"/>
</dbReference>
<comment type="caution">
    <text evidence="3">The sequence shown here is derived from an EMBL/GenBank/DDBJ whole genome shotgun (WGS) entry which is preliminary data.</text>
</comment>
<protein>
    <submittedName>
        <fullName evidence="3">Universal stress protein</fullName>
    </submittedName>
</protein>
<dbReference type="InterPro" id="IPR014729">
    <property type="entry name" value="Rossmann-like_a/b/a_fold"/>
</dbReference>